<dbReference type="Proteomes" id="UP000008130">
    <property type="component" value="Chromosome"/>
</dbReference>
<evidence type="ECO:0008006" key="3">
    <source>
        <dbReference type="Google" id="ProtNLM"/>
    </source>
</evidence>
<accession>F2J0L7</accession>
<dbReference type="InterPro" id="IPR009367">
    <property type="entry name" value="Elm1-like"/>
</dbReference>
<dbReference type="SUPFAM" id="SSF53756">
    <property type="entry name" value="UDP-Glycosyltransferase/glycogen phosphorylase"/>
    <property type="match status" value="1"/>
</dbReference>
<dbReference type="OrthoDB" id="272235at2"/>
<dbReference type="PANTHER" id="PTHR33986">
    <property type="entry name" value="OS02G0535700 PROTEIN"/>
    <property type="match status" value="1"/>
</dbReference>
<dbReference type="Pfam" id="PF06258">
    <property type="entry name" value="Mito_fiss_Elm1"/>
    <property type="match status" value="1"/>
</dbReference>
<gene>
    <name evidence="1" type="ordered locus">SL003B_1256</name>
</gene>
<evidence type="ECO:0000313" key="1">
    <source>
        <dbReference type="EMBL" id="ADZ69685.1"/>
    </source>
</evidence>
<evidence type="ECO:0000313" key="2">
    <source>
        <dbReference type="Proteomes" id="UP000008130"/>
    </source>
</evidence>
<protein>
    <recommendedName>
        <fullName evidence="3">Nucleoside-diphosphate sugar epimerase</fullName>
    </recommendedName>
</protein>
<dbReference type="STRING" id="991905.SL003B_1256"/>
<name>F2J0L7_POLGS</name>
<sequence length="333" mass="36015">MIQKDPETPATERPRTVWVLTDGKAGDEAQCIGVAEALEAPFECRRVAPRAPFVWLMPWGPIDPAESEDRPESPLKPPYPDLAIASGRRAVPYLRRLKRLSGGKTFTVFLKDPLTGPGTADLIWVPEHDRLRGANVLVAVTGPHRFSAAAFAAARATVHPQIDALRSPRLAVLVGGNSRHHRFTPDDIARFAVGLERLAADGAALMITTSRRTPATLLDRLRDLARTGGHYLWTGDGDNPLVAMLAKADAVVATADSTNMIGEAAATGKPVHVFRPNGGHRKIDRFLGNLDRLGIIHPFPGPLKTTTYEPLNSTPLIAEAILSAFANARRRSG</sequence>
<dbReference type="PATRIC" id="fig|991905.3.peg.1285"/>
<dbReference type="AlphaFoldDB" id="F2J0L7"/>
<organism evidence="1 2">
    <name type="scientific">Polymorphum gilvum (strain LMG 25793 / CGMCC 1.9160 / SL003B-26A1)</name>
    <dbReference type="NCBI Taxonomy" id="991905"/>
    <lineage>
        <taxon>Bacteria</taxon>
        <taxon>Pseudomonadati</taxon>
        <taxon>Pseudomonadota</taxon>
        <taxon>Alphaproteobacteria</taxon>
        <taxon>Rhodobacterales</taxon>
        <taxon>Paracoccaceae</taxon>
        <taxon>Polymorphum</taxon>
    </lineage>
</organism>
<dbReference type="RefSeq" id="WP_013652002.1">
    <property type="nucleotide sequence ID" value="NC_015259.1"/>
</dbReference>
<proteinExistence type="predicted"/>
<keyword evidence="2" id="KW-1185">Reference proteome</keyword>
<reference evidence="1 2" key="1">
    <citation type="journal article" date="2011" name="J. Bacteriol.">
        <title>Complete genome sequence of Polymorphum gilvum SL003B-26A1T, a crude oil-degrading bacterium from oil-polluted saline soil.</title>
        <authorList>
            <person name="Li S.G."/>
            <person name="Tang Y.Q."/>
            <person name="Nie Y."/>
            <person name="Cai M."/>
            <person name="Wu X.L."/>
        </authorList>
    </citation>
    <scope>NUCLEOTIDE SEQUENCE [LARGE SCALE GENOMIC DNA]</scope>
    <source>
        <strain evidence="2">LMG 25793 / CGMCC 1.9160 / SL003B-26A1</strain>
    </source>
</reference>
<dbReference type="HOGENOM" id="CLU_048241_0_0_5"/>
<dbReference type="KEGG" id="pgv:SL003B_1256"/>
<dbReference type="eggNOG" id="COG3660">
    <property type="taxonomic scope" value="Bacteria"/>
</dbReference>
<dbReference type="EMBL" id="CP002568">
    <property type="protein sequence ID" value="ADZ69685.1"/>
    <property type="molecule type" value="Genomic_DNA"/>
</dbReference>
<dbReference type="PANTHER" id="PTHR33986:SF15">
    <property type="entry name" value="MITOCHONDRIAL FISSION PROTEIN ELM1"/>
    <property type="match status" value="1"/>
</dbReference>